<dbReference type="PANTHER" id="PTHR23382">
    <property type="entry name" value="MALATE DEHYDROGENASE"/>
    <property type="match status" value="1"/>
</dbReference>
<dbReference type="SUPFAM" id="SSF56327">
    <property type="entry name" value="LDH C-terminal domain-like"/>
    <property type="match status" value="1"/>
</dbReference>
<evidence type="ECO:0000256" key="4">
    <source>
        <dbReference type="ARBA" id="ARBA00023027"/>
    </source>
</evidence>
<dbReference type="GeneID" id="17325150"/>
<dbReference type="KEGG" id="ccp:CHC_T00009350001"/>
<proteinExistence type="inferred from homology"/>
<feature type="domain" description="Lactate/malate dehydrogenase C-terminal" evidence="6">
    <location>
        <begin position="183"/>
        <end position="348"/>
    </location>
</feature>
<dbReference type="Gramene" id="CDF37566">
    <property type="protein sequence ID" value="CDF37566"/>
    <property type="gene ID" value="CHC_T00009350001"/>
</dbReference>
<dbReference type="InterPro" id="IPR001236">
    <property type="entry name" value="Lactate/malate_DH_N"/>
</dbReference>
<feature type="domain" description="Lactate/malate dehydrogenase N-terminal" evidence="5">
    <location>
        <begin position="33"/>
        <end position="172"/>
    </location>
</feature>
<dbReference type="OrthoDB" id="4069699at2759"/>
<dbReference type="InterPro" id="IPR010945">
    <property type="entry name" value="Malate_DH_type2"/>
</dbReference>
<reference evidence="8" key="1">
    <citation type="journal article" date="2013" name="Proc. Natl. Acad. Sci. U.S.A.">
        <title>Genome structure and metabolic features in the red seaweed Chondrus crispus shed light on evolution of the Archaeplastida.</title>
        <authorList>
            <person name="Collen J."/>
            <person name="Porcel B."/>
            <person name="Carre W."/>
            <person name="Ball S.G."/>
            <person name="Chaparro C."/>
            <person name="Tonon T."/>
            <person name="Barbeyron T."/>
            <person name="Michel G."/>
            <person name="Noel B."/>
            <person name="Valentin K."/>
            <person name="Elias M."/>
            <person name="Artiguenave F."/>
            <person name="Arun A."/>
            <person name="Aury J.M."/>
            <person name="Barbosa-Neto J.F."/>
            <person name="Bothwell J.H."/>
            <person name="Bouget F.Y."/>
            <person name="Brillet L."/>
            <person name="Cabello-Hurtado F."/>
            <person name="Capella-Gutierrez S."/>
            <person name="Charrier B."/>
            <person name="Cladiere L."/>
            <person name="Cock J.M."/>
            <person name="Coelho S.M."/>
            <person name="Colleoni C."/>
            <person name="Czjzek M."/>
            <person name="Da Silva C."/>
            <person name="Delage L."/>
            <person name="Denoeud F."/>
            <person name="Deschamps P."/>
            <person name="Dittami S.M."/>
            <person name="Gabaldon T."/>
            <person name="Gachon C.M."/>
            <person name="Groisillier A."/>
            <person name="Herve C."/>
            <person name="Jabbari K."/>
            <person name="Katinka M."/>
            <person name="Kloareg B."/>
            <person name="Kowalczyk N."/>
            <person name="Labadie K."/>
            <person name="Leblanc C."/>
            <person name="Lopez P.J."/>
            <person name="McLachlan D.H."/>
            <person name="Meslet-Cladiere L."/>
            <person name="Moustafa A."/>
            <person name="Nehr Z."/>
            <person name="Nyvall Collen P."/>
            <person name="Panaud O."/>
            <person name="Partensky F."/>
            <person name="Poulain J."/>
            <person name="Rensing S.A."/>
            <person name="Rousvoal S."/>
            <person name="Samson G."/>
            <person name="Symeonidi A."/>
            <person name="Weissenbach J."/>
            <person name="Zambounis A."/>
            <person name="Wincker P."/>
            <person name="Boyen C."/>
        </authorList>
    </citation>
    <scope>NUCLEOTIDE SEQUENCE [LARGE SCALE GENOMIC DNA]</scope>
    <source>
        <strain evidence="8">cv. Stackhouse</strain>
    </source>
</reference>
<keyword evidence="3" id="KW-0560">Oxidoreductase</keyword>
<dbReference type="GO" id="GO:0006108">
    <property type="term" value="P:malate metabolic process"/>
    <property type="evidence" value="ECO:0007669"/>
    <property type="project" value="InterPro"/>
</dbReference>
<dbReference type="InterPro" id="IPR015955">
    <property type="entry name" value="Lactate_DH/Glyco_Ohase_4_C"/>
</dbReference>
<dbReference type="SUPFAM" id="SSF51735">
    <property type="entry name" value="NAD(P)-binding Rossmann-fold domains"/>
    <property type="match status" value="1"/>
</dbReference>
<dbReference type="NCBIfam" id="NF003916">
    <property type="entry name" value="PRK05442.1"/>
    <property type="match status" value="1"/>
</dbReference>
<dbReference type="RefSeq" id="XP_005717437.1">
    <property type="nucleotide sequence ID" value="XM_005717380.1"/>
</dbReference>
<dbReference type="EC" id="1.1.1.37" evidence="2"/>
<protein>
    <recommendedName>
        <fullName evidence="2">malate dehydrogenase</fullName>
        <ecNumber evidence="2">1.1.1.37</ecNumber>
    </recommendedName>
</protein>
<dbReference type="InterPro" id="IPR036291">
    <property type="entry name" value="NAD(P)-bd_dom_sf"/>
</dbReference>
<name>R7QJD2_CHOCR</name>
<dbReference type="InterPro" id="IPR001252">
    <property type="entry name" value="Malate_DH_AS"/>
</dbReference>
<dbReference type="Gene3D" id="3.90.110.10">
    <property type="entry name" value="Lactate dehydrogenase/glycoside hydrolase, family 4, C-terminal"/>
    <property type="match status" value="1"/>
</dbReference>
<dbReference type="Gene3D" id="3.40.50.720">
    <property type="entry name" value="NAD(P)-binding Rossmann-like Domain"/>
    <property type="match status" value="1"/>
</dbReference>
<evidence type="ECO:0000256" key="3">
    <source>
        <dbReference type="ARBA" id="ARBA00023002"/>
    </source>
</evidence>
<comment type="similarity">
    <text evidence="1">Belongs to the LDH/MDH superfamily. MDH type 2 family.</text>
</comment>
<dbReference type="FunFam" id="3.40.50.720:FF:000010">
    <property type="entry name" value="Malate dehydrogenase"/>
    <property type="match status" value="1"/>
</dbReference>
<dbReference type="InterPro" id="IPR022383">
    <property type="entry name" value="Lactate/malate_DH_C"/>
</dbReference>
<dbReference type="STRING" id="2769.R7QJD2"/>
<evidence type="ECO:0000313" key="8">
    <source>
        <dbReference type="Proteomes" id="UP000012073"/>
    </source>
</evidence>
<dbReference type="Pfam" id="PF02866">
    <property type="entry name" value="Ldh_1_C"/>
    <property type="match status" value="1"/>
</dbReference>
<keyword evidence="8" id="KW-1185">Reference proteome</keyword>
<evidence type="ECO:0000256" key="1">
    <source>
        <dbReference type="ARBA" id="ARBA00009613"/>
    </source>
</evidence>
<dbReference type="NCBIfam" id="TIGR01759">
    <property type="entry name" value="MalateDH-SF1"/>
    <property type="match status" value="1"/>
</dbReference>
<dbReference type="GO" id="GO:0030060">
    <property type="term" value="F:L-malate dehydrogenase (NAD+) activity"/>
    <property type="evidence" value="ECO:0007669"/>
    <property type="project" value="UniProtKB-EC"/>
</dbReference>
<evidence type="ECO:0000259" key="5">
    <source>
        <dbReference type="Pfam" id="PF00056"/>
    </source>
</evidence>
<dbReference type="PROSITE" id="PS00068">
    <property type="entry name" value="MDH"/>
    <property type="match status" value="1"/>
</dbReference>
<dbReference type="OMA" id="DHMRDWT"/>
<gene>
    <name evidence="7" type="ORF">CHC_T00009350001</name>
</gene>
<dbReference type="AlphaFoldDB" id="R7QJD2"/>
<accession>R7QJD2</accession>
<evidence type="ECO:0000313" key="7">
    <source>
        <dbReference type="EMBL" id="CDF37566.1"/>
    </source>
</evidence>
<keyword evidence="4" id="KW-0520">NAD</keyword>
<dbReference type="EMBL" id="HG001850">
    <property type="protein sequence ID" value="CDF37566.1"/>
    <property type="molecule type" value="Genomic_DNA"/>
</dbReference>
<organism evidence="7 8">
    <name type="scientific">Chondrus crispus</name>
    <name type="common">Carrageen Irish moss</name>
    <name type="synonym">Polymorpha crispa</name>
    <dbReference type="NCBI Taxonomy" id="2769"/>
    <lineage>
        <taxon>Eukaryota</taxon>
        <taxon>Rhodophyta</taxon>
        <taxon>Florideophyceae</taxon>
        <taxon>Rhodymeniophycidae</taxon>
        <taxon>Gigartinales</taxon>
        <taxon>Gigartinaceae</taxon>
        <taxon>Chondrus</taxon>
    </lineage>
</organism>
<evidence type="ECO:0000256" key="2">
    <source>
        <dbReference type="ARBA" id="ARBA00012995"/>
    </source>
</evidence>
<dbReference type="FunFam" id="3.90.110.10:FF:000002">
    <property type="entry name" value="Malate dehydrogenase"/>
    <property type="match status" value="1"/>
</dbReference>
<sequence>MLRTAASNAMRLGASRATRALSTKNADLLPPLKVAVTGAAGQIGYALVMRIASGEMLGKDQLIDLNLIETEAGMSPLRGVMMELEDGAFPLLSSVTATSDLNKGFGDINYAMLVGASPRGPGMERSDLMAANAKIFAEQGKALNTSAAVNAKVLVVGNPANTNALVASENAPDMWEEQFIAMTRLDQSRAQALLAEKAGADVKDVDRVIIWGNHSASQYPDLSHARIGGKWAKSIVKDDKWIKDEFIPRVQKRGAEVISARGASSAASAASAALDTVRDLHLGSGDAWQSNAVVSDGGYGIHKGLWYSVPTICKGDSHFRRVQRLPIDDFSAKMMTATEKELIEERDAVRHLLPGHESKPVSWNVLESLQTSFEEGDMKAVDEIAKELPAQFKKGVKTAKAAA</sequence>
<dbReference type="Proteomes" id="UP000012073">
    <property type="component" value="Unassembled WGS sequence"/>
</dbReference>
<evidence type="ECO:0000259" key="6">
    <source>
        <dbReference type="Pfam" id="PF02866"/>
    </source>
</evidence>
<dbReference type="HAMAP" id="MF_01517">
    <property type="entry name" value="Malate_dehydrog_2"/>
    <property type="match status" value="1"/>
</dbReference>
<dbReference type="Pfam" id="PF00056">
    <property type="entry name" value="Ldh_1_N"/>
    <property type="match status" value="1"/>
</dbReference>